<protein>
    <submittedName>
        <fullName evidence="1">Uncharacterized protein</fullName>
    </submittedName>
</protein>
<evidence type="ECO:0000313" key="2">
    <source>
        <dbReference type="Proteomes" id="UP000824366"/>
    </source>
</evidence>
<evidence type="ECO:0000313" key="1">
    <source>
        <dbReference type="EMBL" id="BCO26149.1"/>
    </source>
</evidence>
<name>A0ABM7MIT2_9BURK</name>
<reference evidence="1 2" key="1">
    <citation type="journal article" date="2021" name="Microbiol. Spectr.">
        <title>A Single Bacterium Capable of Oxidation and Reduction of Iron at Circumneutral pH.</title>
        <authorList>
            <person name="Kato S."/>
            <person name="Ohkuma M."/>
        </authorList>
    </citation>
    <scope>NUCLEOTIDE SEQUENCE [LARGE SCALE GENOMIC DNA]</scope>
    <source>
        <strain evidence="1 2">MIZ03</strain>
    </source>
</reference>
<dbReference type="EMBL" id="AP024238">
    <property type="protein sequence ID" value="BCO26149.1"/>
    <property type="molecule type" value="Genomic_DNA"/>
</dbReference>
<sequence>MGLWSNCLAVGAVAPNPCDGDQQACALNTRIAQQLPLTSGSFRVTNFSNYSGESIQTCSPISRHSRLNSRCILVGIPSRKR</sequence>
<organism evidence="1 2">
    <name type="scientific">Rhodoferax lithotrophicus</name>
    <dbReference type="NCBI Taxonomy" id="2798804"/>
    <lineage>
        <taxon>Bacteria</taxon>
        <taxon>Pseudomonadati</taxon>
        <taxon>Pseudomonadota</taxon>
        <taxon>Betaproteobacteria</taxon>
        <taxon>Burkholderiales</taxon>
        <taxon>Comamonadaceae</taxon>
        <taxon>Rhodoferax</taxon>
    </lineage>
</organism>
<keyword evidence="2" id="KW-1185">Reference proteome</keyword>
<gene>
    <name evidence="1" type="ORF">MIZ03_1029</name>
</gene>
<dbReference type="Proteomes" id="UP000824366">
    <property type="component" value="Chromosome"/>
</dbReference>
<accession>A0ABM7MIT2</accession>
<proteinExistence type="predicted"/>